<reference evidence="1 2" key="1">
    <citation type="submission" date="2019-10" db="EMBL/GenBank/DDBJ databases">
        <authorList>
            <person name="Palmer J.M."/>
        </authorList>
    </citation>
    <scope>NUCLEOTIDE SEQUENCE [LARGE SCALE GENOMIC DNA]</scope>
    <source>
        <strain evidence="1 2">TWF718</strain>
    </source>
</reference>
<name>A0AAN8MSA9_9PEZI</name>
<sequence length="90" mass="10073">MTEGEIRGNRVCGRKKEGHRTTTMRCQACELTAKMETSRTLETVGFMEGRDVFSADGLQFGQEVEELTESSSLPILRARFGPMEENEIGN</sequence>
<accession>A0AAN8MSA9</accession>
<gene>
    <name evidence="1" type="ORF">TWF718_005689</name>
</gene>
<dbReference type="AlphaFoldDB" id="A0AAN8MSA9"/>
<proteinExistence type="predicted"/>
<keyword evidence="2" id="KW-1185">Reference proteome</keyword>
<protein>
    <submittedName>
        <fullName evidence="1">Uncharacterized protein</fullName>
    </submittedName>
</protein>
<dbReference type="EMBL" id="JAVHNR010000003">
    <property type="protein sequence ID" value="KAK6347869.1"/>
    <property type="molecule type" value="Genomic_DNA"/>
</dbReference>
<evidence type="ECO:0000313" key="2">
    <source>
        <dbReference type="Proteomes" id="UP001313282"/>
    </source>
</evidence>
<dbReference type="Proteomes" id="UP001313282">
    <property type="component" value="Unassembled WGS sequence"/>
</dbReference>
<evidence type="ECO:0000313" key="1">
    <source>
        <dbReference type="EMBL" id="KAK6347869.1"/>
    </source>
</evidence>
<organism evidence="1 2">
    <name type="scientific">Orbilia javanica</name>
    <dbReference type="NCBI Taxonomy" id="47235"/>
    <lineage>
        <taxon>Eukaryota</taxon>
        <taxon>Fungi</taxon>
        <taxon>Dikarya</taxon>
        <taxon>Ascomycota</taxon>
        <taxon>Pezizomycotina</taxon>
        <taxon>Orbiliomycetes</taxon>
        <taxon>Orbiliales</taxon>
        <taxon>Orbiliaceae</taxon>
        <taxon>Orbilia</taxon>
    </lineage>
</organism>
<comment type="caution">
    <text evidence="1">The sequence shown here is derived from an EMBL/GenBank/DDBJ whole genome shotgun (WGS) entry which is preliminary data.</text>
</comment>